<evidence type="ECO:0000259" key="1">
    <source>
        <dbReference type="Pfam" id="PF01656"/>
    </source>
</evidence>
<dbReference type="CDD" id="cd02042">
    <property type="entry name" value="ParAB_family"/>
    <property type="match status" value="1"/>
</dbReference>
<dbReference type="PANTHER" id="PTHR13696">
    <property type="entry name" value="P-LOOP CONTAINING NUCLEOSIDE TRIPHOSPHATE HYDROLASE"/>
    <property type="match status" value="1"/>
</dbReference>
<accession>A0ABN7MKC4</accession>
<reference evidence="2 3" key="1">
    <citation type="submission" date="2021-02" db="EMBL/GenBank/DDBJ databases">
        <authorList>
            <person name="Vanwijnsberghe S."/>
        </authorList>
    </citation>
    <scope>NUCLEOTIDE SEQUENCE [LARGE SCALE GENOMIC DNA]</scope>
    <source>
        <strain evidence="2 3">R-69658</strain>
    </source>
</reference>
<dbReference type="Proteomes" id="UP000674425">
    <property type="component" value="Unassembled WGS sequence"/>
</dbReference>
<sequence>MKTLLIATEQGGAGKTAMLCQFAHYLHRVRRLRVLVIDAAEPPCSTASLVRGGRAVLLRGEKSITQSERGDVEAPGFWVLPTGTVPSLTLGLGDDGARYYANVRHLLFVVAKLADVCLIDSPPLPDLRALCIESTVDAMLSPVQLNRESLDSLADLINGPHGVRQIRAKLNPTLQFVGLLPNMVEATSLGRENARAIETQFGPWLIADPGRPGGYLRIPRFVAVRRAQAEGVPVGEIVGREPAARRAWQTMLACFEALTAYLRLDEIAYDVEA</sequence>
<protein>
    <recommendedName>
        <fullName evidence="1">CobQ/CobB/MinD/ParA nucleotide binding domain-containing protein</fullName>
    </recommendedName>
</protein>
<dbReference type="InterPro" id="IPR050678">
    <property type="entry name" value="DNA_Partitioning_ATPase"/>
</dbReference>
<dbReference type="InterPro" id="IPR027417">
    <property type="entry name" value="P-loop_NTPase"/>
</dbReference>
<evidence type="ECO:0000313" key="2">
    <source>
        <dbReference type="EMBL" id="CAE6806279.1"/>
    </source>
</evidence>
<dbReference type="Gene3D" id="3.40.50.300">
    <property type="entry name" value="P-loop containing nucleotide triphosphate hydrolases"/>
    <property type="match status" value="1"/>
</dbReference>
<keyword evidence="3" id="KW-1185">Reference proteome</keyword>
<dbReference type="Pfam" id="PF01656">
    <property type="entry name" value="CbiA"/>
    <property type="match status" value="1"/>
</dbReference>
<name>A0ABN7MKC4_9BURK</name>
<dbReference type="EMBL" id="CAJNAU010000059">
    <property type="protein sequence ID" value="CAE6806279.1"/>
    <property type="molecule type" value="Genomic_DNA"/>
</dbReference>
<dbReference type="InterPro" id="IPR002586">
    <property type="entry name" value="CobQ/CobB/MinD/ParA_Nub-bd_dom"/>
</dbReference>
<gene>
    <name evidence="2" type="ORF">R69658_05198</name>
</gene>
<comment type="caution">
    <text evidence="2">The sequence shown here is derived from an EMBL/GenBank/DDBJ whole genome shotgun (WGS) entry which is preliminary data.</text>
</comment>
<dbReference type="PANTHER" id="PTHR13696:SF96">
    <property type="entry name" value="COBQ_COBB_MIND_PARA NUCLEOTIDE BINDING DOMAIN-CONTAINING PROTEIN"/>
    <property type="match status" value="1"/>
</dbReference>
<dbReference type="SUPFAM" id="SSF52540">
    <property type="entry name" value="P-loop containing nucleoside triphosphate hydrolases"/>
    <property type="match status" value="1"/>
</dbReference>
<proteinExistence type="predicted"/>
<evidence type="ECO:0000313" key="3">
    <source>
        <dbReference type="Proteomes" id="UP000674425"/>
    </source>
</evidence>
<dbReference type="RefSeq" id="WP_200620726.1">
    <property type="nucleotide sequence ID" value="NZ_CAJNAU010000059.1"/>
</dbReference>
<organism evidence="2 3">
    <name type="scientific">Paraburkholderia aspalathi</name>
    <dbReference type="NCBI Taxonomy" id="1324617"/>
    <lineage>
        <taxon>Bacteria</taxon>
        <taxon>Pseudomonadati</taxon>
        <taxon>Pseudomonadota</taxon>
        <taxon>Betaproteobacteria</taxon>
        <taxon>Burkholderiales</taxon>
        <taxon>Burkholderiaceae</taxon>
        <taxon>Paraburkholderia</taxon>
    </lineage>
</organism>
<feature type="domain" description="CobQ/CobB/MinD/ParA nucleotide binding" evidence="1">
    <location>
        <begin position="5"/>
        <end position="234"/>
    </location>
</feature>